<dbReference type="RefSeq" id="WP_040272251.1">
    <property type="nucleotide sequence ID" value="NZ_JROO01000014.1"/>
</dbReference>
<dbReference type="PANTHER" id="PTHR34580">
    <property type="match status" value="1"/>
</dbReference>
<dbReference type="InterPro" id="IPR036390">
    <property type="entry name" value="WH_DNA-bd_sf"/>
</dbReference>
<evidence type="ECO:0000313" key="4">
    <source>
        <dbReference type="EMBL" id="KIH99172.1"/>
    </source>
</evidence>
<keyword evidence="1" id="KW-0805">Transcription regulation</keyword>
<comment type="caution">
    <text evidence="4">The sequence shown here is derived from an EMBL/GenBank/DDBJ whole genome shotgun (WGS) entry which is preliminary data.</text>
</comment>
<dbReference type="InterPro" id="IPR026881">
    <property type="entry name" value="WYL_dom"/>
</dbReference>
<dbReference type="Pfam" id="PF13280">
    <property type="entry name" value="WYL"/>
    <property type="match status" value="1"/>
</dbReference>
<dbReference type="PANTHER" id="PTHR34580:SF1">
    <property type="entry name" value="PROTEIN PAFC"/>
    <property type="match status" value="1"/>
</dbReference>
<accession>A0A0C2JQU4</accession>
<dbReference type="GO" id="GO:0003700">
    <property type="term" value="F:DNA-binding transcription factor activity"/>
    <property type="evidence" value="ECO:0007669"/>
    <property type="project" value="InterPro"/>
</dbReference>
<dbReference type="Pfam" id="PF08279">
    <property type="entry name" value="HTH_11"/>
    <property type="match status" value="1"/>
</dbReference>
<dbReference type="InterPro" id="IPR051534">
    <property type="entry name" value="CBASS_pafABC_assoc_protein"/>
</dbReference>
<dbReference type="InterPro" id="IPR013196">
    <property type="entry name" value="HTH_11"/>
</dbReference>
<keyword evidence="5" id="KW-1185">Reference proteome</keyword>
<evidence type="ECO:0000259" key="3">
    <source>
        <dbReference type="PROSITE" id="PS51000"/>
    </source>
</evidence>
<dbReference type="PROSITE" id="PS52050">
    <property type="entry name" value="WYL"/>
    <property type="match status" value="1"/>
</dbReference>
<keyword evidence="2" id="KW-0804">Transcription</keyword>
<gene>
    <name evidence="4" type="ORF">LP52_08505</name>
</gene>
<dbReference type="SUPFAM" id="SSF46785">
    <property type="entry name" value="Winged helix' DNA-binding domain"/>
    <property type="match status" value="1"/>
</dbReference>
<dbReference type="AlphaFoldDB" id="A0A0C2JQU4"/>
<dbReference type="InterPro" id="IPR057727">
    <property type="entry name" value="WCX_dom"/>
</dbReference>
<dbReference type="EMBL" id="JROO01000014">
    <property type="protein sequence ID" value="KIH99172.1"/>
    <property type="molecule type" value="Genomic_DNA"/>
</dbReference>
<evidence type="ECO:0000256" key="2">
    <source>
        <dbReference type="ARBA" id="ARBA00023163"/>
    </source>
</evidence>
<dbReference type="STRING" id="183763.LP52_08505"/>
<dbReference type="InterPro" id="IPR001034">
    <property type="entry name" value="DeoR_HTH"/>
</dbReference>
<sequence>MRASRLVSLLLLLQNRGRMTAAELASALEVSERTIYRDAEALSGAGIPLYADRGAGGGYRLVDGYRTRLTGLTSGEAGSLFLSGLPDAAAQLGLGAEMAAADRKLLAALPEELRERAERVRARFHLDAPGWWRSPDETPHLSAVAAAVWDQHTVEISYRRWDGADVRRRLDPLGIVLKGGSWYFLALPHPGPGRSAPPAAPSPARPRTFRVSRIRELEVREEVFERPADFDLAACWAEWSREFEQSRHRLCTRVRLSRRGLELVHALSSPITAAGADGLRPGADGWCEAELYVESVAVATTEFAAYGPEIEVLEPAELRASLADYLSAAAARYRSG</sequence>
<dbReference type="Pfam" id="PF25583">
    <property type="entry name" value="WCX"/>
    <property type="match status" value="1"/>
</dbReference>
<dbReference type="InterPro" id="IPR028349">
    <property type="entry name" value="PafC-like"/>
</dbReference>
<dbReference type="Proteomes" id="UP000031675">
    <property type="component" value="Unassembled WGS sequence"/>
</dbReference>
<evidence type="ECO:0000256" key="1">
    <source>
        <dbReference type="ARBA" id="ARBA00023015"/>
    </source>
</evidence>
<feature type="domain" description="HTH deoR-type" evidence="3">
    <location>
        <begin position="2"/>
        <end position="57"/>
    </location>
</feature>
<organism evidence="4 5">
    <name type="scientific">Streptomonospora alba</name>
    <dbReference type="NCBI Taxonomy" id="183763"/>
    <lineage>
        <taxon>Bacteria</taxon>
        <taxon>Bacillati</taxon>
        <taxon>Actinomycetota</taxon>
        <taxon>Actinomycetes</taxon>
        <taxon>Streptosporangiales</taxon>
        <taxon>Nocardiopsidaceae</taxon>
        <taxon>Streptomonospora</taxon>
    </lineage>
</organism>
<protein>
    <submittedName>
        <fullName evidence="4">Transcriptional regulator</fullName>
    </submittedName>
</protein>
<dbReference type="OrthoDB" id="3171994at2"/>
<proteinExistence type="predicted"/>
<evidence type="ECO:0000313" key="5">
    <source>
        <dbReference type="Proteomes" id="UP000031675"/>
    </source>
</evidence>
<dbReference type="PROSITE" id="PS51000">
    <property type="entry name" value="HTH_DEOR_2"/>
    <property type="match status" value="1"/>
</dbReference>
<name>A0A0C2JQU4_9ACTN</name>
<dbReference type="PIRSF" id="PIRSF016838">
    <property type="entry name" value="PafC"/>
    <property type="match status" value="1"/>
</dbReference>
<dbReference type="InterPro" id="IPR036388">
    <property type="entry name" value="WH-like_DNA-bd_sf"/>
</dbReference>
<reference evidence="5" key="1">
    <citation type="journal article" date="2015" name="Chem. Biol.">
        <title>Structure, bioactivity, and resistance mechanism of streptomonomicin, an unusual lasso Peptide from an understudied halophilic actinomycete.</title>
        <authorList>
            <person name="Metelev M."/>
            <person name="Tietz J.I."/>
            <person name="Melby J.O."/>
            <person name="Blair P.M."/>
            <person name="Zhu L."/>
            <person name="Livnat I."/>
            <person name="Severinov K."/>
            <person name="Mitchell D.A."/>
        </authorList>
    </citation>
    <scope>NUCLEOTIDE SEQUENCE [LARGE SCALE GENOMIC DNA]</scope>
    <source>
        <strain evidence="5">YIM 90003</strain>
    </source>
</reference>
<dbReference type="Gene3D" id="1.10.10.10">
    <property type="entry name" value="Winged helix-like DNA-binding domain superfamily/Winged helix DNA-binding domain"/>
    <property type="match status" value="1"/>
</dbReference>